<dbReference type="GO" id="GO:0009451">
    <property type="term" value="P:RNA modification"/>
    <property type="evidence" value="ECO:0007669"/>
    <property type="project" value="InterPro"/>
</dbReference>
<dbReference type="NCBIfam" id="TIGR00756">
    <property type="entry name" value="PPR"/>
    <property type="match status" value="2"/>
</dbReference>
<feature type="repeat" description="PPR" evidence="2">
    <location>
        <begin position="173"/>
        <end position="208"/>
    </location>
</feature>
<feature type="repeat" description="PPR" evidence="2">
    <location>
        <begin position="386"/>
        <end position="420"/>
    </location>
</feature>
<dbReference type="Pfam" id="PF12854">
    <property type="entry name" value="PPR_1"/>
    <property type="match status" value="1"/>
</dbReference>
<dbReference type="GO" id="GO:0003723">
    <property type="term" value="F:RNA binding"/>
    <property type="evidence" value="ECO:0007669"/>
    <property type="project" value="InterPro"/>
</dbReference>
<accession>A0AAW1X360</accession>
<evidence type="ECO:0000256" key="2">
    <source>
        <dbReference type="PROSITE-ProRule" id="PRU00708"/>
    </source>
</evidence>
<dbReference type="Pfam" id="PF01535">
    <property type="entry name" value="PPR"/>
    <property type="match status" value="4"/>
</dbReference>
<protein>
    <recommendedName>
        <fullName evidence="5">Pentatricopeptide repeat-containing protein</fullName>
    </recommendedName>
</protein>
<keyword evidence="1" id="KW-0677">Repeat</keyword>
<dbReference type="PROSITE" id="PS51375">
    <property type="entry name" value="PPR"/>
    <property type="match status" value="3"/>
</dbReference>
<dbReference type="AlphaFoldDB" id="A0AAW1X360"/>
<keyword evidence="4" id="KW-1185">Reference proteome</keyword>
<dbReference type="EMBL" id="JBEDUW010000005">
    <property type="protein sequence ID" value="KAK9930060.1"/>
    <property type="molecule type" value="Genomic_DNA"/>
</dbReference>
<reference evidence="3 4" key="1">
    <citation type="journal article" date="2023" name="G3 (Bethesda)">
        <title>A chromosome-length genome assembly and annotation of blackberry (Rubus argutus, cv. 'Hillquist').</title>
        <authorList>
            <person name="Bruna T."/>
            <person name="Aryal R."/>
            <person name="Dudchenko O."/>
            <person name="Sargent D.J."/>
            <person name="Mead D."/>
            <person name="Buti M."/>
            <person name="Cavallini A."/>
            <person name="Hytonen T."/>
            <person name="Andres J."/>
            <person name="Pham M."/>
            <person name="Weisz D."/>
            <person name="Mascagni F."/>
            <person name="Usai G."/>
            <person name="Natali L."/>
            <person name="Bassil N."/>
            <person name="Fernandez G.E."/>
            <person name="Lomsadze A."/>
            <person name="Armour M."/>
            <person name="Olukolu B."/>
            <person name="Poorten T."/>
            <person name="Britton C."/>
            <person name="Davik J."/>
            <person name="Ashrafi H."/>
            <person name="Aiden E.L."/>
            <person name="Borodovsky M."/>
            <person name="Worthington M."/>
        </authorList>
    </citation>
    <scope>NUCLEOTIDE SEQUENCE [LARGE SCALE GENOMIC DNA]</scope>
    <source>
        <strain evidence="3">PI 553951</strain>
    </source>
</reference>
<proteinExistence type="predicted"/>
<dbReference type="InterPro" id="IPR011990">
    <property type="entry name" value="TPR-like_helical_dom_sf"/>
</dbReference>
<evidence type="ECO:0000256" key="1">
    <source>
        <dbReference type="ARBA" id="ARBA00022737"/>
    </source>
</evidence>
<dbReference type="InterPro" id="IPR046960">
    <property type="entry name" value="PPR_At4g14850-like_plant"/>
</dbReference>
<feature type="repeat" description="PPR" evidence="2">
    <location>
        <begin position="249"/>
        <end position="283"/>
    </location>
</feature>
<comment type="caution">
    <text evidence="3">The sequence shown here is derived from an EMBL/GenBank/DDBJ whole genome shotgun (WGS) entry which is preliminary data.</text>
</comment>
<organism evidence="3 4">
    <name type="scientific">Rubus argutus</name>
    <name type="common">Southern blackberry</name>
    <dbReference type="NCBI Taxonomy" id="59490"/>
    <lineage>
        <taxon>Eukaryota</taxon>
        <taxon>Viridiplantae</taxon>
        <taxon>Streptophyta</taxon>
        <taxon>Embryophyta</taxon>
        <taxon>Tracheophyta</taxon>
        <taxon>Spermatophyta</taxon>
        <taxon>Magnoliopsida</taxon>
        <taxon>eudicotyledons</taxon>
        <taxon>Gunneridae</taxon>
        <taxon>Pentapetalae</taxon>
        <taxon>rosids</taxon>
        <taxon>fabids</taxon>
        <taxon>Rosales</taxon>
        <taxon>Rosaceae</taxon>
        <taxon>Rosoideae</taxon>
        <taxon>Rosoideae incertae sedis</taxon>
        <taxon>Rubus</taxon>
    </lineage>
</organism>
<gene>
    <name evidence="3" type="ORF">M0R45_027117</name>
</gene>
<name>A0AAW1X360_RUBAR</name>
<dbReference type="InterPro" id="IPR046848">
    <property type="entry name" value="E_motif"/>
</dbReference>
<dbReference type="PANTHER" id="PTHR24015">
    <property type="entry name" value="OS07G0578800 PROTEIN-RELATED"/>
    <property type="match status" value="1"/>
</dbReference>
<dbReference type="FunFam" id="1.25.40.10:FF:000090">
    <property type="entry name" value="Pentatricopeptide repeat-containing protein, chloroplastic"/>
    <property type="match status" value="1"/>
</dbReference>
<dbReference type="Proteomes" id="UP001457282">
    <property type="component" value="Unassembled WGS sequence"/>
</dbReference>
<dbReference type="Gene3D" id="1.25.40.10">
    <property type="entry name" value="Tetratricopeptide repeat domain"/>
    <property type="match status" value="3"/>
</dbReference>
<evidence type="ECO:0000313" key="4">
    <source>
        <dbReference type="Proteomes" id="UP001457282"/>
    </source>
</evidence>
<dbReference type="Pfam" id="PF20431">
    <property type="entry name" value="E_motif"/>
    <property type="match status" value="1"/>
</dbReference>
<dbReference type="InterPro" id="IPR002885">
    <property type="entry name" value="PPR_rpt"/>
</dbReference>
<evidence type="ECO:0000313" key="3">
    <source>
        <dbReference type="EMBL" id="KAK9930060.1"/>
    </source>
</evidence>
<dbReference type="FunFam" id="1.25.40.10:FF:000381">
    <property type="entry name" value="Pentatricopeptide repeat-containing protein"/>
    <property type="match status" value="1"/>
</dbReference>
<evidence type="ECO:0008006" key="5">
    <source>
        <dbReference type="Google" id="ProtNLM"/>
    </source>
</evidence>
<sequence>MLHHPTSHNHYTFTYGLKACCLLHSPHKGQEIQAHVIKSGHISDTFIQNSLLHFYVIQSDIVSATRVFNSIPIPDVVSWTSMISGLFKCGFVEEAIVKFMSMDVEPNSTTLVTVLSSCSALRAIKFGKAVHCHCLRNLQESNLILDNVVLDFYLRCGSLVSARYLFVNMRKRDVVSWTIMVGGYAQRGFCEEAVKLFQQLVQGREAEPNEATIVNVLSACSSMCALSSGCQVHSYISTRQDLKALDCKDIISWSTNISGLAMNGHGMHVLQLFSNMLVNGVSPDGVTFLGLLAACSHAGLIDQGLMFFNAMKKVYRIVPETQHYSCLVDMYGRAGLLEEAEAFIKEMPMEADGSVWGGLLNACKIHGNEEMVERIRQGLLNSTEVSIGTYALLSNAYAKHDRWDDSNKVRDEMRKMGLKTPPGCSWIEVAPSI</sequence>
<dbReference type="PANTHER" id="PTHR24015:SF548">
    <property type="entry name" value="OS08G0340900 PROTEIN"/>
    <property type="match status" value="1"/>
</dbReference>